<protein>
    <submittedName>
        <fullName evidence="1">Uncharacterized protein</fullName>
    </submittedName>
</protein>
<reference evidence="1 2" key="1">
    <citation type="submission" date="2023-04" db="EMBL/GenBank/DDBJ databases">
        <title>Colletotrichum tabacum stain YC1 causing leaf anthracnose on Nicotiana tabacum(L.) cv.</title>
        <authorList>
            <person name="Ji Z."/>
            <person name="Wang M."/>
            <person name="Zhang J."/>
            <person name="Wang N."/>
            <person name="Zhou Z."/>
        </authorList>
    </citation>
    <scope>NUCLEOTIDE SEQUENCE [LARGE SCALE GENOMIC DNA]</scope>
    <source>
        <strain evidence="1 2">YC1</strain>
    </source>
</reference>
<dbReference type="Proteomes" id="UP001327957">
    <property type="component" value="Unassembled WGS sequence"/>
</dbReference>
<dbReference type="AlphaFoldDB" id="A0AAV9THA1"/>
<sequence length="122" mass="13310">MATAVETARITSVTPISWITVAEDFSPQHRQGMKQVRKAMHHFAAVGVANEARGTNSFAIRQLIIPLSIVDRTGPISATLEAPQILVDTVGRDIVTWRTNFDEETLVITTEDGNRGRGILVG</sequence>
<organism evidence="1 2">
    <name type="scientific">Colletotrichum tabaci</name>
    <dbReference type="NCBI Taxonomy" id="1209068"/>
    <lineage>
        <taxon>Eukaryota</taxon>
        <taxon>Fungi</taxon>
        <taxon>Dikarya</taxon>
        <taxon>Ascomycota</taxon>
        <taxon>Pezizomycotina</taxon>
        <taxon>Sordariomycetes</taxon>
        <taxon>Hypocreomycetidae</taxon>
        <taxon>Glomerellales</taxon>
        <taxon>Glomerellaceae</taxon>
        <taxon>Colletotrichum</taxon>
        <taxon>Colletotrichum destructivum species complex</taxon>
    </lineage>
</organism>
<evidence type="ECO:0000313" key="2">
    <source>
        <dbReference type="Proteomes" id="UP001327957"/>
    </source>
</evidence>
<accession>A0AAV9THA1</accession>
<comment type="caution">
    <text evidence="1">The sequence shown here is derived from an EMBL/GenBank/DDBJ whole genome shotgun (WGS) entry which is preliminary data.</text>
</comment>
<evidence type="ECO:0000313" key="1">
    <source>
        <dbReference type="EMBL" id="KAK6221159.1"/>
    </source>
</evidence>
<gene>
    <name evidence="1" type="ORF">QIS74_04888</name>
</gene>
<dbReference type="EMBL" id="JASAOK010000023">
    <property type="protein sequence ID" value="KAK6221159.1"/>
    <property type="molecule type" value="Genomic_DNA"/>
</dbReference>
<name>A0AAV9THA1_9PEZI</name>
<proteinExistence type="predicted"/>
<keyword evidence="2" id="KW-1185">Reference proteome</keyword>